<dbReference type="InterPro" id="IPR029063">
    <property type="entry name" value="SAM-dependent_MTases_sf"/>
</dbReference>
<dbReference type="STRING" id="1122997.GCA_000425285_00011"/>
<dbReference type="Gene3D" id="3.40.50.150">
    <property type="entry name" value="Vaccinia Virus protein VP39"/>
    <property type="match status" value="1"/>
</dbReference>
<keyword evidence="1" id="KW-0489">Methyltransferase</keyword>
<evidence type="ECO:0000313" key="2">
    <source>
        <dbReference type="Proteomes" id="UP000277858"/>
    </source>
</evidence>
<dbReference type="SUPFAM" id="SSF53335">
    <property type="entry name" value="S-adenosyl-L-methionine-dependent methyltransferases"/>
    <property type="match status" value="1"/>
</dbReference>
<reference evidence="1 2" key="1">
    <citation type="submission" date="2018-12" db="EMBL/GenBank/DDBJ databases">
        <authorList>
            <consortium name="Pathogen Informatics"/>
        </authorList>
    </citation>
    <scope>NUCLEOTIDE SEQUENCE [LARGE SCALE GENOMIC DNA]</scope>
    <source>
        <strain evidence="1 2">NCTC13652</strain>
    </source>
</reference>
<dbReference type="Pfam" id="PF13489">
    <property type="entry name" value="Methyltransf_23"/>
    <property type="match status" value="1"/>
</dbReference>
<dbReference type="OrthoDB" id="5174037at2"/>
<dbReference type="GO" id="GO:0032259">
    <property type="term" value="P:methylation"/>
    <property type="evidence" value="ECO:0007669"/>
    <property type="project" value="UniProtKB-KW"/>
</dbReference>
<accession>A0A3S4YPJ4</accession>
<dbReference type="EMBL" id="LR134473">
    <property type="protein sequence ID" value="VEI03438.1"/>
    <property type="molecule type" value="Genomic_DNA"/>
</dbReference>
<sequence>MSTLAQRTFQHPWFLAAYERFVYGPFLSAFALRPVSYRTVYRSLREMAAGAGGTGDVGPGGSDGRPRTGGRIVDLGCGTGWYSRRMSADPHYRGLPVVGLDLSEQAIDVARRKAASRAGAGDPDGSPQFSVGDAGRAAQLLGPGAEEVWICGALHQMGHADRVLQQAGAILDPGGVLLCQTFGRRSARRSVVVRVLEHFGHRVFPIGEVRQMAESAGLRFEAIRVWGIVMLVTMIKPRR</sequence>
<dbReference type="AlphaFoldDB" id="A0A3S4YPJ4"/>
<dbReference type="GO" id="GO:0008168">
    <property type="term" value="F:methyltransferase activity"/>
    <property type="evidence" value="ECO:0007669"/>
    <property type="project" value="UniProtKB-KW"/>
</dbReference>
<keyword evidence="1" id="KW-0808">Transferase</keyword>
<proteinExistence type="predicted"/>
<dbReference type="CDD" id="cd02440">
    <property type="entry name" value="AdoMet_MTases"/>
    <property type="match status" value="1"/>
</dbReference>
<dbReference type="PANTHER" id="PTHR43591">
    <property type="entry name" value="METHYLTRANSFERASE"/>
    <property type="match status" value="1"/>
</dbReference>
<keyword evidence="1" id="KW-0830">Ubiquinone</keyword>
<gene>
    <name evidence="1" type="ORF">NCTC13652_01642</name>
</gene>
<dbReference type="PANTHER" id="PTHR43591:SF110">
    <property type="entry name" value="RHODANESE DOMAIN-CONTAINING PROTEIN"/>
    <property type="match status" value="1"/>
</dbReference>
<dbReference type="Proteomes" id="UP000277858">
    <property type="component" value="Chromosome"/>
</dbReference>
<organism evidence="1 2">
    <name type="scientific">Acidipropionibacterium jensenii</name>
    <dbReference type="NCBI Taxonomy" id="1749"/>
    <lineage>
        <taxon>Bacteria</taxon>
        <taxon>Bacillati</taxon>
        <taxon>Actinomycetota</taxon>
        <taxon>Actinomycetes</taxon>
        <taxon>Propionibacteriales</taxon>
        <taxon>Propionibacteriaceae</taxon>
        <taxon>Acidipropionibacterium</taxon>
    </lineage>
</organism>
<protein>
    <submittedName>
        <fullName evidence="1">Bifunctional 3-demethylubiquinone-9 3-methyltransferase/ 2-octaprenyl-6-hydroxy phenol methylase</fullName>
    </submittedName>
</protein>
<dbReference type="RefSeq" id="WP_051237988.1">
    <property type="nucleotide sequence ID" value="NZ_JAKDWN010000201.1"/>
</dbReference>
<evidence type="ECO:0000313" key="1">
    <source>
        <dbReference type="EMBL" id="VEI03438.1"/>
    </source>
</evidence>
<keyword evidence="2" id="KW-1185">Reference proteome</keyword>
<name>A0A3S4YPJ4_9ACTN</name>